<reference evidence="2 3" key="1">
    <citation type="submission" date="2018-06" db="EMBL/GenBank/DDBJ databases">
        <title>Comparative genomics reveals the genomic features of Rhizophagus irregularis, R. cerebriforme, R. diaphanum and Gigaspora rosea, and their symbiotic lifestyle signature.</title>
        <authorList>
            <person name="Morin E."/>
            <person name="San Clemente H."/>
            <person name="Chen E.C.H."/>
            <person name="De La Providencia I."/>
            <person name="Hainaut M."/>
            <person name="Kuo A."/>
            <person name="Kohler A."/>
            <person name="Murat C."/>
            <person name="Tang N."/>
            <person name="Roy S."/>
            <person name="Loubradou J."/>
            <person name="Henrissat B."/>
            <person name="Grigoriev I.V."/>
            <person name="Corradi N."/>
            <person name="Roux C."/>
            <person name="Martin F.M."/>
        </authorList>
    </citation>
    <scope>NUCLEOTIDE SEQUENCE [LARGE SCALE GENOMIC DNA]</scope>
    <source>
        <strain evidence="2 3">DAOM 227022</strain>
    </source>
</reference>
<gene>
    <name evidence="2" type="ORF">C1645_881743</name>
</gene>
<feature type="compositionally biased region" description="Acidic residues" evidence="1">
    <location>
        <begin position="95"/>
        <end position="105"/>
    </location>
</feature>
<dbReference type="AlphaFoldDB" id="A0A397S6Q9"/>
<evidence type="ECO:0000313" key="2">
    <source>
        <dbReference type="EMBL" id="RIA81182.1"/>
    </source>
</evidence>
<proteinExistence type="predicted"/>
<name>A0A397S6Q9_9GLOM</name>
<accession>A0A397S6Q9</accession>
<keyword evidence="3" id="KW-1185">Reference proteome</keyword>
<dbReference type="Proteomes" id="UP000265703">
    <property type="component" value="Unassembled WGS sequence"/>
</dbReference>
<dbReference type="EMBL" id="QKYT01000835">
    <property type="protein sequence ID" value="RIA81182.1"/>
    <property type="molecule type" value="Genomic_DNA"/>
</dbReference>
<sequence>MSTNISSIEIVVTGKSAATDNIMRSKNNELILSILKTKSLMKEYGYRKILIDDSSTVKVETINGNRYSIFTDEGKDNNDMNESSFEEFDDDYEYNFNDDYDDDEEEKKTNFKRQPQQCIK</sequence>
<protein>
    <submittedName>
        <fullName evidence="2">Uncharacterized protein</fullName>
    </submittedName>
</protein>
<feature type="region of interest" description="Disordered" evidence="1">
    <location>
        <begin position="95"/>
        <end position="120"/>
    </location>
</feature>
<comment type="caution">
    <text evidence="2">The sequence shown here is derived from an EMBL/GenBank/DDBJ whole genome shotgun (WGS) entry which is preliminary data.</text>
</comment>
<evidence type="ECO:0000313" key="3">
    <source>
        <dbReference type="Proteomes" id="UP000265703"/>
    </source>
</evidence>
<evidence type="ECO:0000256" key="1">
    <source>
        <dbReference type="SAM" id="MobiDB-lite"/>
    </source>
</evidence>
<organism evidence="2 3">
    <name type="scientific">Glomus cerebriforme</name>
    <dbReference type="NCBI Taxonomy" id="658196"/>
    <lineage>
        <taxon>Eukaryota</taxon>
        <taxon>Fungi</taxon>
        <taxon>Fungi incertae sedis</taxon>
        <taxon>Mucoromycota</taxon>
        <taxon>Glomeromycotina</taxon>
        <taxon>Glomeromycetes</taxon>
        <taxon>Glomerales</taxon>
        <taxon>Glomeraceae</taxon>
        <taxon>Glomus</taxon>
    </lineage>
</organism>